<dbReference type="PANTHER" id="PTHR44167">
    <property type="entry name" value="OVARIAN-SPECIFIC SERINE/THREONINE-PROTEIN KINASE LOK-RELATED"/>
    <property type="match status" value="1"/>
</dbReference>
<dbReference type="Pfam" id="PF00069">
    <property type="entry name" value="Pkinase"/>
    <property type="match status" value="1"/>
</dbReference>
<evidence type="ECO:0000256" key="1">
    <source>
        <dbReference type="SAM" id="MobiDB-lite"/>
    </source>
</evidence>
<dbReference type="EMBL" id="MN739452">
    <property type="protein sequence ID" value="QHT05334.1"/>
    <property type="molecule type" value="Genomic_DNA"/>
</dbReference>
<reference evidence="3" key="1">
    <citation type="journal article" date="2020" name="Nature">
        <title>Giant virus diversity and host interactions through global metagenomics.</title>
        <authorList>
            <person name="Schulz F."/>
            <person name="Roux S."/>
            <person name="Paez-Espino D."/>
            <person name="Jungbluth S."/>
            <person name="Walsh D.A."/>
            <person name="Denef V.J."/>
            <person name="McMahon K.D."/>
            <person name="Konstantinidis K.T."/>
            <person name="Eloe-Fadrosh E.A."/>
            <person name="Kyrpides N.C."/>
            <person name="Woyke T."/>
        </authorList>
    </citation>
    <scope>NUCLEOTIDE SEQUENCE</scope>
    <source>
        <strain evidence="3">GVMAG-M-3300021375-17</strain>
    </source>
</reference>
<dbReference type="GO" id="GO:0044773">
    <property type="term" value="P:mitotic DNA damage checkpoint signaling"/>
    <property type="evidence" value="ECO:0007669"/>
    <property type="project" value="TreeGrafter"/>
</dbReference>
<name>A0A6C0CNT1_9ZZZZ</name>
<dbReference type="SUPFAM" id="SSF56112">
    <property type="entry name" value="Protein kinase-like (PK-like)"/>
    <property type="match status" value="1"/>
</dbReference>
<sequence>MVVLGKGTFGCVVSPALKCTDSSIKPGKRVSKIMREKDALDEMKEYEALDKIPELKKYLLRFPEQCNPVNDEKFHKAIKQCKHDRVNRVYKNPTTKNISSLLLENGGVSLKDFQKNFRGKLTVNDFEIFLTSIKDLFEALIILRKHEYVHQDIKTNNIVYSPKTGKIALIDFGKLTTFKQIKENCGRSTHAEGTSWFNYPPEAKYMNRDKKLMRYEDVYQDFLKKTIATWDSYSLALCLKEMFEKYSISSIKNVLKDVDKDKEIRITNFLFKTRALLTPFIGYKELTPTELRKNVSSSVGLRDSNIESLKFTYIELLKDYKLYRVTAPKPSKKVIQIEEDSSVQYMVNNIAEKKCKEGKEPHPISNRCVNKCKPGETRDSTGKCQKNKGKTIKNAKEKAKTSKKNKTSKKSPIASQQPKFYKVAAYLDTDTYECKKK</sequence>
<feature type="region of interest" description="Disordered" evidence="1">
    <location>
        <begin position="375"/>
        <end position="415"/>
    </location>
</feature>
<dbReference type="GO" id="GO:0005737">
    <property type="term" value="C:cytoplasm"/>
    <property type="evidence" value="ECO:0007669"/>
    <property type="project" value="TreeGrafter"/>
</dbReference>
<dbReference type="InterPro" id="IPR000719">
    <property type="entry name" value="Prot_kinase_dom"/>
</dbReference>
<organism evidence="3">
    <name type="scientific">viral metagenome</name>
    <dbReference type="NCBI Taxonomy" id="1070528"/>
    <lineage>
        <taxon>unclassified sequences</taxon>
        <taxon>metagenomes</taxon>
        <taxon>organismal metagenomes</taxon>
    </lineage>
</organism>
<protein>
    <recommendedName>
        <fullName evidence="2">Protein kinase domain-containing protein</fullName>
    </recommendedName>
</protein>
<dbReference type="GO" id="GO:0004674">
    <property type="term" value="F:protein serine/threonine kinase activity"/>
    <property type="evidence" value="ECO:0007669"/>
    <property type="project" value="TreeGrafter"/>
</dbReference>
<dbReference type="PANTHER" id="PTHR44167:SF24">
    <property type="entry name" value="SERINE_THREONINE-PROTEIN KINASE CHK2"/>
    <property type="match status" value="1"/>
</dbReference>
<accession>A0A6C0CNT1</accession>
<feature type="domain" description="Protein kinase" evidence="2">
    <location>
        <begin position="1"/>
        <end position="314"/>
    </location>
</feature>
<evidence type="ECO:0000313" key="3">
    <source>
        <dbReference type="EMBL" id="QHT05334.1"/>
    </source>
</evidence>
<dbReference type="InterPro" id="IPR011009">
    <property type="entry name" value="Kinase-like_dom_sf"/>
</dbReference>
<dbReference type="GO" id="GO:0005524">
    <property type="term" value="F:ATP binding"/>
    <property type="evidence" value="ECO:0007669"/>
    <property type="project" value="InterPro"/>
</dbReference>
<proteinExistence type="predicted"/>
<dbReference type="Gene3D" id="1.10.510.10">
    <property type="entry name" value="Transferase(Phosphotransferase) domain 1"/>
    <property type="match status" value="1"/>
</dbReference>
<evidence type="ECO:0000259" key="2">
    <source>
        <dbReference type="PROSITE" id="PS50011"/>
    </source>
</evidence>
<dbReference type="PROSITE" id="PS00108">
    <property type="entry name" value="PROTEIN_KINASE_ST"/>
    <property type="match status" value="1"/>
</dbReference>
<dbReference type="GO" id="GO:0005634">
    <property type="term" value="C:nucleus"/>
    <property type="evidence" value="ECO:0007669"/>
    <property type="project" value="TreeGrafter"/>
</dbReference>
<dbReference type="PROSITE" id="PS50011">
    <property type="entry name" value="PROTEIN_KINASE_DOM"/>
    <property type="match status" value="1"/>
</dbReference>
<dbReference type="AlphaFoldDB" id="A0A6C0CNT1"/>
<dbReference type="InterPro" id="IPR008271">
    <property type="entry name" value="Ser/Thr_kinase_AS"/>
</dbReference>